<evidence type="ECO:0000313" key="4">
    <source>
        <dbReference type="Proteomes" id="UP001208570"/>
    </source>
</evidence>
<feature type="domain" description="Helix-hairpin-helix DNA-binding motif class 1" evidence="2">
    <location>
        <begin position="97"/>
        <end position="116"/>
    </location>
</feature>
<feature type="compositionally biased region" description="Polar residues" evidence="1">
    <location>
        <begin position="145"/>
        <end position="155"/>
    </location>
</feature>
<dbReference type="Proteomes" id="UP001208570">
    <property type="component" value="Unassembled WGS sequence"/>
</dbReference>
<sequence>MGGMGSVPYPRYSCCIRPQNPNRCKENHSSTPRIKGHKHNLSAAFNMADMGNDISMELMDINKATEEELMTLPGINRQTARNIVEYRKQIGTYKRVEDLALVSGVGATKLTHIRMEICVGRKKSSQNSSPNSSKVDLSIQDDVSRASSKSQARQGTPYNMVNVNTCNVFQLMKVPGLTQLLAENIVAYRDKKGLFRNIDELLKVRGIKKALLSAVRPYLMLYDATNINTDLAHTNGLLPSSQSSQPIVELRHMRNASQTLSLPIRPASASILGSQEDLISLYGPLLNKSFRSRKRPVLFRKNGRSILRLATWNLHMCDVQKAENPGVKEVIAMTILENGYLNQPAAVEVCVSPSSLPQLCEELNFPTIPNVKKWSGHHGNWKACISSPVGDDLGVLQVMLSVVNIDWEPHDPNTDLRELLEAANCHTQSRYSSIYSQSGQQIERPSV</sequence>
<accession>A0AAD9JLT9</accession>
<feature type="domain" description="Helix-hairpin-helix DNA-binding motif class 1" evidence="2">
    <location>
        <begin position="169"/>
        <end position="188"/>
    </location>
</feature>
<dbReference type="SUPFAM" id="SSF47781">
    <property type="entry name" value="RuvA domain 2-like"/>
    <property type="match status" value="2"/>
</dbReference>
<evidence type="ECO:0000256" key="1">
    <source>
        <dbReference type="SAM" id="MobiDB-lite"/>
    </source>
</evidence>
<dbReference type="GO" id="GO:0003677">
    <property type="term" value="F:DNA binding"/>
    <property type="evidence" value="ECO:0007669"/>
    <property type="project" value="InterPro"/>
</dbReference>
<dbReference type="PANTHER" id="PTHR21180:SF32">
    <property type="entry name" value="ENDONUCLEASE_EXONUCLEASE_PHOSPHATASE FAMILY DOMAIN-CONTAINING PROTEIN 1"/>
    <property type="match status" value="1"/>
</dbReference>
<reference evidence="3" key="1">
    <citation type="journal article" date="2023" name="Mol. Biol. Evol.">
        <title>Third-Generation Sequencing Reveals the Adaptive Role of the Epigenome in Three Deep-Sea Polychaetes.</title>
        <authorList>
            <person name="Perez M."/>
            <person name="Aroh O."/>
            <person name="Sun Y."/>
            <person name="Lan Y."/>
            <person name="Juniper S.K."/>
            <person name="Young C.R."/>
            <person name="Angers B."/>
            <person name="Qian P.Y."/>
        </authorList>
    </citation>
    <scope>NUCLEOTIDE SEQUENCE</scope>
    <source>
        <strain evidence="3">P08H-3</strain>
    </source>
</reference>
<dbReference type="GO" id="GO:0005886">
    <property type="term" value="C:plasma membrane"/>
    <property type="evidence" value="ECO:0007669"/>
    <property type="project" value="TreeGrafter"/>
</dbReference>
<dbReference type="SMART" id="SM00278">
    <property type="entry name" value="HhH1"/>
    <property type="match status" value="4"/>
</dbReference>
<dbReference type="AlphaFoldDB" id="A0AAD9JLT9"/>
<comment type="caution">
    <text evidence="3">The sequence shown here is derived from an EMBL/GenBank/DDBJ whole genome shotgun (WGS) entry which is preliminary data.</text>
</comment>
<dbReference type="InterPro" id="IPR003583">
    <property type="entry name" value="Hlx-hairpin-Hlx_DNA-bd_motif"/>
</dbReference>
<dbReference type="PANTHER" id="PTHR21180">
    <property type="entry name" value="ENDONUCLEASE/EXONUCLEASE/PHOSPHATASE FAMILY DOMAIN-CONTAINING PROTEIN 1"/>
    <property type="match status" value="1"/>
</dbReference>
<feature type="compositionally biased region" description="Low complexity" evidence="1">
    <location>
        <begin position="125"/>
        <end position="134"/>
    </location>
</feature>
<dbReference type="EMBL" id="JAODUP010000239">
    <property type="protein sequence ID" value="KAK2155476.1"/>
    <property type="molecule type" value="Genomic_DNA"/>
</dbReference>
<keyword evidence="4" id="KW-1185">Reference proteome</keyword>
<evidence type="ECO:0000313" key="3">
    <source>
        <dbReference type="EMBL" id="KAK2155476.1"/>
    </source>
</evidence>
<name>A0AAD9JLT9_9ANNE</name>
<dbReference type="Gene3D" id="1.10.150.320">
    <property type="entry name" value="Photosystem II 12 kDa extrinsic protein"/>
    <property type="match status" value="2"/>
</dbReference>
<dbReference type="GO" id="GO:0006281">
    <property type="term" value="P:DNA repair"/>
    <property type="evidence" value="ECO:0007669"/>
    <property type="project" value="InterPro"/>
</dbReference>
<protein>
    <recommendedName>
        <fullName evidence="2">Helix-hairpin-helix DNA-binding motif class 1 domain-containing protein</fullName>
    </recommendedName>
</protein>
<dbReference type="InterPro" id="IPR010994">
    <property type="entry name" value="RuvA_2-like"/>
</dbReference>
<feature type="domain" description="Helix-hairpin-helix DNA-binding motif class 1" evidence="2">
    <location>
        <begin position="67"/>
        <end position="86"/>
    </location>
</feature>
<gene>
    <name evidence="3" type="ORF">LSH36_239g03017</name>
</gene>
<dbReference type="InterPro" id="IPR051675">
    <property type="entry name" value="Endo/Exo/Phosphatase_dom_1"/>
</dbReference>
<feature type="domain" description="Helix-hairpin-helix DNA-binding motif class 1" evidence="2">
    <location>
        <begin position="199"/>
        <end position="218"/>
    </location>
</feature>
<evidence type="ECO:0000259" key="2">
    <source>
        <dbReference type="SMART" id="SM00278"/>
    </source>
</evidence>
<organism evidence="3 4">
    <name type="scientific">Paralvinella palmiformis</name>
    <dbReference type="NCBI Taxonomy" id="53620"/>
    <lineage>
        <taxon>Eukaryota</taxon>
        <taxon>Metazoa</taxon>
        <taxon>Spiralia</taxon>
        <taxon>Lophotrochozoa</taxon>
        <taxon>Annelida</taxon>
        <taxon>Polychaeta</taxon>
        <taxon>Sedentaria</taxon>
        <taxon>Canalipalpata</taxon>
        <taxon>Terebellida</taxon>
        <taxon>Terebelliformia</taxon>
        <taxon>Alvinellidae</taxon>
        <taxon>Paralvinella</taxon>
    </lineage>
</organism>
<feature type="region of interest" description="Disordered" evidence="1">
    <location>
        <begin position="121"/>
        <end position="155"/>
    </location>
</feature>
<dbReference type="Pfam" id="PF12836">
    <property type="entry name" value="HHH_3"/>
    <property type="match status" value="2"/>
</dbReference>
<proteinExistence type="predicted"/>